<keyword evidence="4 7" id="KW-0813">Transport</keyword>
<dbReference type="PIRSF" id="PIRSF003107">
    <property type="entry name" value="PhoU"/>
    <property type="match status" value="1"/>
</dbReference>
<dbReference type="PATRIC" id="fig|1423784.4.peg.2011"/>
<keyword evidence="6 7" id="KW-0592">Phosphate transport</keyword>
<organism evidence="9 10">
    <name type="scientific">Lentilactobacillus parabuchneri DSM 5707 = NBRC 107865</name>
    <dbReference type="NCBI Taxonomy" id="1423784"/>
    <lineage>
        <taxon>Bacteria</taxon>
        <taxon>Bacillati</taxon>
        <taxon>Bacillota</taxon>
        <taxon>Bacilli</taxon>
        <taxon>Lactobacillales</taxon>
        <taxon>Lactobacillaceae</taxon>
        <taxon>Lentilactobacillus</taxon>
    </lineage>
</organism>
<dbReference type="PANTHER" id="PTHR42930">
    <property type="entry name" value="PHOSPHATE-SPECIFIC TRANSPORT SYSTEM ACCESSORY PROTEIN PHOU"/>
    <property type="match status" value="1"/>
</dbReference>
<dbReference type="FunFam" id="1.20.58.220:FF:000004">
    <property type="entry name" value="Phosphate-specific transport system accessory protein PhoU"/>
    <property type="match status" value="1"/>
</dbReference>
<sequence length="220" mass="24374">MFMGKVFDEEIISLKADFMKLGALVGEAVTNAGQAFVDHDIQKAEAVVTNDHEINHLQIHIEKRSFEMIALYQPVTGDLREVVGILKAVTDLERAGDHARNVARSAISIKGMQRIATVEEIIATMALKVSQQYDDSIESYGDADEDKAKRTAQSFDKKIDELYNAIASPSYQAMAKDPKIVSSAIIYLNVAKDLGRISDYSTNICEWTVYLATGKIIELN</sequence>
<evidence type="ECO:0000256" key="5">
    <source>
        <dbReference type="ARBA" id="ARBA00022490"/>
    </source>
</evidence>
<comment type="subcellular location">
    <subcellularLocation>
        <location evidence="1 7">Cytoplasm</location>
    </subcellularLocation>
</comment>
<name>A0A0R1YWP3_9LACO</name>
<evidence type="ECO:0000256" key="2">
    <source>
        <dbReference type="ARBA" id="ARBA00008107"/>
    </source>
</evidence>
<proteinExistence type="inferred from homology"/>
<feature type="domain" description="PhoU" evidence="8">
    <location>
        <begin position="123"/>
        <end position="208"/>
    </location>
</feature>
<evidence type="ECO:0000256" key="1">
    <source>
        <dbReference type="ARBA" id="ARBA00004496"/>
    </source>
</evidence>
<dbReference type="GO" id="GO:0045936">
    <property type="term" value="P:negative regulation of phosphate metabolic process"/>
    <property type="evidence" value="ECO:0007669"/>
    <property type="project" value="InterPro"/>
</dbReference>
<accession>A0A0R1YWP3</accession>
<feature type="domain" description="PhoU" evidence="8">
    <location>
        <begin position="19"/>
        <end position="105"/>
    </location>
</feature>
<dbReference type="AlphaFoldDB" id="A0A0R1YWP3"/>
<dbReference type="InterPro" id="IPR028366">
    <property type="entry name" value="PhoU"/>
</dbReference>
<comment type="subunit">
    <text evidence="3 7">Homodimer.</text>
</comment>
<dbReference type="Gene3D" id="1.20.58.220">
    <property type="entry name" value="Phosphate transport system protein phou homolog 2, domain 2"/>
    <property type="match status" value="1"/>
</dbReference>
<keyword evidence="5 7" id="KW-0963">Cytoplasm</keyword>
<evidence type="ECO:0000313" key="10">
    <source>
        <dbReference type="Proteomes" id="UP000051957"/>
    </source>
</evidence>
<evidence type="ECO:0000256" key="6">
    <source>
        <dbReference type="ARBA" id="ARBA00022592"/>
    </source>
</evidence>
<dbReference type="GO" id="GO:0030643">
    <property type="term" value="P:intracellular phosphate ion homeostasis"/>
    <property type="evidence" value="ECO:0007669"/>
    <property type="project" value="InterPro"/>
</dbReference>
<dbReference type="EMBL" id="AZGK01000005">
    <property type="protein sequence ID" value="KRM46698.1"/>
    <property type="molecule type" value="Genomic_DNA"/>
</dbReference>
<evidence type="ECO:0000256" key="4">
    <source>
        <dbReference type="ARBA" id="ARBA00022448"/>
    </source>
</evidence>
<comment type="function">
    <text evidence="7">Plays a role in the regulation of phosphate uptake.</text>
</comment>
<reference evidence="9 10" key="1">
    <citation type="journal article" date="2015" name="Genome Announc.">
        <title>Expanding the biotechnology potential of lactobacilli through comparative genomics of 213 strains and associated genera.</title>
        <authorList>
            <person name="Sun Z."/>
            <person name="Harris H.M."/>
            <person name="McCann A."/>
            <person name="Guo C."/>
            <person name="Argimon S."/>
            <person name="Zhang W."/>
            <person name="Yang X."/>
            <person name="Jeffery I.B."/>
            <person name="Cooney J.C."/>
            <person name="Kagawa T.F."/>
            <person name="Liu W."/>
            <person name="Song Y."/>
            <person name="Salvetti E."/>
            <person name="Wrobel A."/>
            <person name="Rasinkangas P."/>
            <person name="Parkhill J."/>
            <person name="Rea M.C."/>
            <person name="O'Sullivan O."/>
            <person name="Ritari J."/>
            <person name="Douillard F.P."/>
            <person name="Paul Ross R."/>
            <person name="Yang R."/>
            <person name="Briner A.E."/>
            <person name="Felis G.E."/>
            <person name="de Vos W.M."/>
            <person name="Barrangou R."/>
            <person name="Klaenhammer T.R."/>
            <person name="Caufield P.W."/>
            <person name="Cui Y."/>
            <person name="Zhang H."/>
            <person name="O'Toole P.W."/>
        </authorList>
    </citation>
    <scope>NUCLEOTIDE SEQUENCE [LARGE SCALE GENOMIC DNA]</scope>
    <source>
        <strain evidence="9 10">DSM 5707</strain>
    </source>
</reference>
<dbReference type="Pfam" id="PF01895">
    <property type="entry name" value="PhoU"/>
    <property type="match status" value="2"/>
</dbReference>
<dbReference type="InterPro" id="IPR038078">
    <property type="entry name" value="PhoU-like_sf"/>
</dbReference>
<evidence type="ECO:0000256" key="7">
    <source>
        <dbReference type="PIRNR" id="PIRNR003107"/>
    </source>
</evidence>
<gene>
    <name evidence="9" type="ORF">FC51_GL001970</name>
</gene>
<protein>
    <recommendedName>
        <fullName evidence="7">Phosphate-specific transport system accessory protein PhoU</fullName>
    </recommendedName>
</protein>
<dbReference type="GO" id="GO:0005737">
    <property type="term" value="C:cytoplasm"/>
    <property type="evidence" value="ECO:0007669"/>
    <property type="project" value="UniProtKB-SubCell"/>
</dbReference>
<dbReference type="Proteomes" id="UP000051957">
    <property type="component" value="Unassembled WGS sequence"/>
</dbReference>
<comment type="similarity">
    <text evidence="2 7">Belongs to the PhoU family.</text>
</comment>
<dbReference type="PANTHER" id="PTHR42930:SF3">
    <property type="entry name" value="PHOSPHATE-SPECIFIC TRANSPORT SYSTEM ACCESSORY PROTEIN PHOU"/>
    <property type="match status" value="1"/>
</dbReference>
<dbReference type="NCBIfam" id="TIGR02135">
    <property type="entry name" value="phoU_full"/>
    <property type="match status" value="1"/>
</dbReference>
<dbReference type="InterPro" id="IPR026022">
    <property type="entry name" value="PhoU_dom"/>
</dbReference>
<evidence type="ECO:0000256" key="3">
    <source>
        <dbReference type="ARBA" id="ARBA00011738"/>
    </source>
</evidence>
<comment type="caution">
    <text evidence="9">The sequence shown here is derived from an EMBL/GenBank/DDBJ whole genome shotgun (WGS) entry which is preliminary data.</text>
</comment>
<evidence type="ECO:0000259" key="8">
    <source>
        <dbReference type="Pfam" id="PF01895"/>
    </source>
</evidence>
<dbReference type="SUPFAM" id="SSF109755">
    <property type="entry name" value="PhoU-like"/>
    <property type="match status" value="1"/>
</dbReference>
<evidence type="ECO:0000313" key="9">
    <source>
        <dbReference type="EMBL" id="KRM46698.1"/>
    </source>
</evidence>
<dbReference type="GO" id="GO:0006817">
    <property type="term" value="P:phosphate ion transport"/>
    <property type="evidence" value="ECO:0007669"/>
    <property type="project" value="UniProtKB-KW"/>
</dbReference>